<keyword evidence="13" id="KW-1185">Reference proteome</keyword>
<evidence type="ECO:0000259" key="11">
    <source>
        <dbReference type="Pfam" id="PF00294"/>
    </source>
</evidence>
<comment type="activity regulation">
    <text evidence="9">Activated by a monovalent cation that binds near, but not in, the active site. The most likely occupant of the site in vivo is potassium. Ion binding induces a conformational change that may alter substrate affinity.</text>
</comment>
<comment type="cofactor">
    <cofactor evidence="9">
        <name>Mg(2+)</name>
        <dbReference type="ChEBI" id="CHEBI:18420"/>
    </cofactor>
    <text evidence="9">Requires a divalent cation, most likely magnesium in vivo, as an electrophilic catalyst to aid phosphoryl group transfer. It is the chelate of the metal and the nucleotide that is the actual substrate.</text>
</comment>
<feature type="binding site" evidence="9">
    <location>
        <position position="288"/>
    </location>
    <ligand>
        <name>K(+)</name>
        <dbReference type="ChEBI" id="CHEBI:29103"/>
    </ligand>
</feature>
<feature type="binding site" evidence="9">
    <location>
        <begin position="48"/>
        <end position="52"/>
    </location>
    <ligand>
        <name>substrate</name>
    </ligand>
</feature>
<feature type="binding site" evidence="9">
    <location>
        <position position="338"/>
    </location>
    <ligand>
        <name>K(+)</name>
        <dbReference type="ChEBI" id="CHEBI:29103"/>
    </ligand>
</feature>
<keyword evidence="6 9" id="KW-0460">Magnesium</keyword>
<dbReference type="PANTHER" id="PTHR10584:SF166">
    <property type="entry name" value="RIBOKINASE"/>
    <property type="match status" value="1"/>
</dbReference>
<feature type="binding site" evidence="9">
    <location>
        <position position="157"/>
    </location>
    <ligand>
        <name>substrate</name>
    </ligand>
</feature>
<name>A0A2R5H0M0_9STRA</name>
<feature type="coiled-coil region" evidence="10">
    <location>
        <begin position="339"/>
        <end position="411"/>
    </location>
</feature>
<feature type="binding site" evidence="9">
    <location>
        <position position="335"/>
    </location>
    <ligand>
        <name>K(+)</name>
        <dbReference type="ChEBI" id="CHEBI:29103"/>
    </ligand>
</feature>
<feature type="binding site" evidence="9">
    <location>
        <begin position="20"/>
        <end position="22"/>
    </location>
    <ligand>
        <name>substrate</name>
    </ligand>
</feature>
<comment type="pathway">
    <text evidence="9">Carbohydrate metabolism; D-ribose degradation; D-ribose 5-phosphate from beta-D-ribopyranose: step 2/2.</text>
</comment>
<keyword evidence="9" id="KW-0539">Nucleus</keyword>
<sequence length="676" mass="73169">MSTSATATAANGLVVVGSLNMDSFRYVDALPEPGETVSATHFEEGVGGKGCNQASMAGLFARKTGGAVKVSMLGCVGSDAQGKELVRSLVDNGVDTKAILTREDGVRSGSAAITVDSKGENTIVVHPGANYAFGPKDLKALDGDLWTQAAVVLCQNEIPIEVTSEALKRATADGKLALWNFAPASRTKVSPSVFQACSVLIVNETEAKATLRVHLAVDDTNVSTSGDSQDNKDTASHLEDVAKSLASSLDDKVPIVLTAGSHGALVVSYKQATWVSSCQKVDKQSVVDTTGAGDCFAGVFAAETARQVAQVSANGLDHAILCKAATLACTAAGLSIRQSKALEAARSEAKELVAKAMAQLQEARDALADRDREAKTAKEALDALRAKHETLERKHEESVEQQREAAKARRQQEYHPIYGKLLHDFGYKKVFASEPKKLTNKSVVPVWEKQRIFRPERARQIAKAKKDDNRFGFPGVITMFDLDAPDKRGIVDGQHRIGGLELMLREGTWSDDNLVLTEVYPVGDDDQPVGDLFMEINQSQPVAEMDLPGVADEGVRDAITRAADKLAEDFAAMFKPSLRCRPPHLNIDNFRQELWESEKARKVVTDALDTKKNDPEAAQEALLAWLLDQNAKLQARSDAEWSESSLVRVKNQKTLVTALDKARKNEFFLGLDLSWQ</sequence>
<dbReference type="GO" id="GO:0046872">
    <property type="term" value="F:metal ion binding"/>
    <property type="evidence" value="ECO:0007669"/>
    <property type="project" value="UniProtKB-KW"/>
</dbReference>
<keyword evidence="5 9" id="KW-0067">ATP-binding</keyword>
<evidence type="ECO:0000256" key="8">
    <source>
        <dbReference type="ARBA" id="ARBA00023277"/>
    </source>
</evidence>
<accession>A0A2R5H0M0</accession>
<comment type="subcellular location">
    <subcellularLocation>
        <location evidence="9">Cytoplasm</location>
    </subcellularLocation>
    <subcellularLocation>
        <location evidence="9">Nucleus</location>
    </subcellularLocation>
</comment>
<feature type="binding site" evidence="9">
    <location>
        <position position="294"/>
    </location>
    <ligand>
        <name>substrate</name>
    </ligand>
</feature>
<evidence type="ECO:0000256" key="4">
    <source>
        <dbReference type="ARBA" id="ARBA00022777"/>
    </source>
</evidence>
<evidence type="ECO:0000256" key="7">
    <source>
        <dbReference type="ARBA" id="ARBA00022958"/>
    </source>
</evidence>
<comment type="subunit">
    <text evidence="9">Homodimer.</text>
</comment>
<keyword evidence="2 9" id="KW-0479">Metal-binding</keyword>
<dbReference type="InterPro" id="IPR002139">
    <property type="entry name" value="Ribo/fructo_kinase"/>
</dbReference>
<dbReference type="HAMAP" id="MF_01987">
    <property type="entry name" value="Ribokinase"/>
    <property type="match status" value="1"/>
</dbReference>
<dbReference type="PANTHER" id="PTHR10584">
    <property type="entry name" value="SUGAR KINASE"/>
    <property type="match status" value="1"/>
</dbReference>
<comment type="similarity">
    <text evidence="9">Belongs to the carbohydrate kinase PfkB family. Ribokinase subfamily.</text>
</comment>
<comment type="catalytic activity">
    <reaction evidence="9">
        <text>D-ribose + ATP = D-ribose 5-phosphate + ADP + H(+)</text>
        <dbReference type="Rhea" id="RHEA:13697"/>
        <dbReference type="ChEBI" id="CHEBI:15378"/>
        <dbReference type="ChEBI" id="CHEBI:30616"/>
        <dbReference type="ChEBI" id="CHEBI:47013"/>
        <dbReference type="ChEBI" id="CHEBI:78346"/>
        <dbReference type="ChEBI" id="CHEBI:456216"/>
        <dbReference type="EC" id="2.7.1.15"/>
    </reaction>
</comment>
<dbReference type="AlphaFoldDB" id="A0A2R5H0M0"/>
<feature type="active site" description="Proton acceptor" evidence="9">
    <location>
        <position position="294"/>
    </location>
</feature>
<dbReference type="InterPro" id="IPR029056">
    <property type="entry name" value="Ribokinase-like"/>
</dbReference>
<keyword evidence="10" id="KW-0175">Coiled coil</keyword>
<dbReference type="GO" id="GO:0004747">
    <property type="term" value="F:ribokinase activity"/>
    <property type="evidence" value="ECO:0007669"/>
    <property type="project" value="UniProtKB-UniRule"/>
</dbReference>
<evidence type="ECO:0000256" key="10">
    <source>
        <dbReference type="SAM" id="Coils"/>
    </source>
</evidence>
<keyword evidence="1 9" id="KW-0808">Transferase</keyword>
<evidence type="ECO:0000256" key="2">
    <source>
        <dbReference type="ARBA" id="ARBA00022723"/>
    </source>
</evidence>
<evidence type="ECO:0000256" key="5">
    <source>
        <dbReference type="ARBA" id="ARBA00022840"/>
    </source>
</evidence>
<evidence type="ECO:0000256" key="6">
    <source>
        <dbReference type="ARBA" id="ARBA00022842"/>
    </source>
</evidence>
<keyword evidence="3 9" id="KW-0547">Nucleotide-binding</keyword>
<gene>
    <name evidence="12" type="ORF">FCC1311_100872</name>
</gene>
<organism evidence="12 13">
    <name type="scientific">Hondaea fermentalgiana</name>
    <dbReference type="NCBI Taxonomy" id="2315210"/>
    <lineage>
        <taxon>Eukaryota</taxon>
        <taxon>Sar</taxon>
        <taxon>Stramenopiles</taxon>
        <taxon>Bigyra</taxon>
        <taxon>Labyrinthulomycetes</taxon>
        <taxon>Thraustochytrida</taxon>
        <taxon>Thraustochytriidae</taxon>
        <taxon>Hondaea</taxon>
    </lineage>
</organism>
<dbReference type="Proteomes" id="UP000241890">
    <property type="component" value="Unassembled WGS sequence"/>
</dbReference>
<dbReference type="CDD" id="cd01174">
    <property type="entry name" value="ribokinase"/>
    <property type="match status" value="1"/>
</dbReference>
<dbReference type="UniPathway" id="UPA00916">
    <property type="reaction ID" value="UER00889"/>
</dbReference>
<dbReference type="InParanoid" id="A0A2R5H0M0"/>
<feature type="domain" description="Carbohydrate kinase PfkB" evidence="11">
    <location>
        <begin position="13"/>
        <end position="342"/>
    </location>
</feature>
<dbReference type="Pfam" id="PF00294">
    <property type="entry name" value="PfkB"/>
    <property type="match status" value="1"/>
</dbReference>
<dbReference type="OrthoDB" id="204494at2759"/>
<evidence type="ECO:0000256" key="9">
    <source>
        <dbReference type="HAMAP-Rule" id="MF_03215"/>
    </source>
</evidence>
<dbReference type="EMBL" id="BEYU01000171">
    <property type="protein sequence ID" value="GBG33864.1"/>
    <property type="molecule type" value="Genomic_DNA"/>
</dbReference>
<dbReference type="EC" id="2.7.1.15" evidence="9"/>
<feature type="binding site" evidence="9">
    <location>
        <begin position="293"/>
        <end position="294"/>
    </location>
    <ligand>
        <name>ATP</name>
        <dbReference type="ChEBI" id="CHEBI:30616"/>
    </ligand>
</feature>
<feature type="binding site" evidence="9">
    <location>
        <position position="290"/>
    </location>
    <ligand>
        <name>K(+)</name>
        <dbReference type="ChEBI" id="CHEBI:29103"/>
    </ligand>
</feature>
<comment type="caution">
    <text evidence="12">The sequence shown here is derived from an EMBL/GenBank/DDBJ whole genome shotgun (WGS) entry which is preliminary data.</text>
</comment>
<keyword evidence="8 9" id="KW-0119">Carbohydrate metabolism</keyword>
<dbReference type="GO" id="GO:0005737">
    <property type="term" value="C:cytoplasm"/>
    <property type="evidence" value="ECO:0007669"/>
    <property type="project" value="UniProtKB-SubCell"/>
</dbReference>
<comment type="caution">
    <text evidence="9">Lacks conserved residue(s) required for the propagation of feature annotation.</text>
</comment>
<dbReference type="PRINTS" id="PR00990">
    <property type="entry name" value="RIBOKINASE"/>
</dbReference>
<evidence type="ECO:0000313" key="13">
    <source>
        <dbReference type="Proteomes" id="UP000241890"/>
    </source>
</evidence>
<evidence type="ECO:0000256" key="1">
    <source>
        <dbReference type="ARBA" id="ARBA00022679"/>
    </source>
</evidence>
<evidence type="ECO:0000313" key="12">
    <source>
        <dbReference type="EMBL" id="GBG33864.1"/>
    </source>
</evidence>
<protein>
    <recommendedName>
        <fullName evidence="9">Ribokinase</fullName>
        <shortName evidence="9">RK</shortName>
        <ecNumber evidence="9">2.7.1.15</ecNumber>
    </recommendedName>
</protein>
<reference evidence="12 13" key="1">
    <citation type="submission" date="2017-12" db="EMBL/GenBank/DDBJ databases">
        <title>Sequencing, de novo assembly and annotation of complete genome of a new Thraustochytrid species, strain FCC1311.</title>
        <authorList>
            <person name="Sedici K."/>
            <person name="Godart F."/>
            <person name="Aiese Cigliano R."/>
            <person name="Sanseverino W."/>
            <person name="Barakat M."/>
            <person name="Ortet P."/>
            <person name="Marechal E."/>
            <person name="Cagnac O."/>
            <person name="Amato A."/>
        </authorList>
    </citation>
    <scope>NUCLEOTIDE SEQUENCE [LARGE SCALE GENOMIC DNA]</scope>
</reference>
<proteinExistence type="inferred from homology"/>
<dbReference type="GO" id="GO:0019303">
    <property type="term" value="P:D-ribose catabolic process"/>
    <property type="evidence" value="ECO:0007669"/>
    <property type="project" value="UniProtKB-UniRule"/>
</dbReference>
<dbReference type="InterPro" id="IPR011877">
    <property type="entry name" value="Ribokinase"/>
</dbReference>
<feature type="binding site" evidence="9">
    <location>
        <begin position="258"/>
        <end position="263"/>
    </location>
    <ligand>
        <name>ATP</name>
        <dbReference type="ChEBI" id="CHEBI:30616"/>
    </ligand>
</feature>
<keyword evidence="9" id="KW-0963">Cytoplasm</keyword>
<keyword evidence="7 9" id="KW-0630">Potassium</keyword>
<dbReference type="SUPFAM" id="SSF53613">
    <property type="entry name" value="Ribokinase-like"/>
    <property type="match status" value="1"/>
</dbReference>
<feature type="binding site" evidence="9">
    <location>
        <position position="203"/>
    </location>
    <ligand>
        <name>ATP</name>
        <dbReference type="ChEBI" id="CHEBI:30616"/>
    </ligand>
</feature>
<keyword evidence="4 9" id="KW-0418">Kinase</keyword>
<dbReference type="GO" id="GO:0005634">
    <property type="term" value="C:nucleus"/>
    <property type="evidence" value="ECO:0007669"/>
    <property type="project" value="UniProtKB-SubCell"/>
</dbReference>
<comment type="function">
    <text evidence="9">Catalyzes the phosphorylation of ribose at O-5 in a reaction requiring ATP and magnesium. The resulting D-ribose-5-phosphate can then be used either for sythesis of nucleotides, histidine, and tryptophan, or as a component of the pentose phosphate pathway.</text>
</comment>
<dbReference type="InterPro" id="IPR011611">
    <property type="entry name" value="PfkB_dom"/>
</dbReference>
<evidence type="ECO:0000256" key="3">
    <source>
        <dbReference type="ARBA" id="ARBA00022741"/>
    </source>
</evidence>
<dbReference type="Gene3D" id="3.40.1190.20">
    <property type="match status" value="1"/>
</dbReference>
<dbReference type="GO" id="GO:0005524">
    <property type="term" value="F:ATP binding"/>
    <property type="evidence" value="ECO:0007669"/>
    <property type="project" value="UniProtKB-UniRule"/>
</dbReference>